<dbReference type="Proteomes" id="UP001287286">
    <property type="component" value="Unassembled WGS sequence"/>
</dbReference>
<feature type="compositionally biased region" description="Basic residues" evidence="1">
    <location>
        <begin position="400"/>
        <end position="410"/>
    </location>
</feature>
<protein>
    <submittedName>
        <fullName evidence="2">Uncharacterized protein</fullName>
    </submittedName>
</protein>
<evidence type="ECO:0000313" key="2">
    <source>
        <dbReference type="EMBL" id="KAK4072866.1"/>
    </source>
</evidence>
<dbReference type="EMBL" id="JAWRVI010000181">
    <property type="protein sequence ID" value="KAK4072866.1"/>
    <property type="molecule type" value="Genomic_DNA"/>
</dbReference>
<accession>A0ABR0BER5</accession>
<feature type="region of interest" description="Disordered" evidence="1">
    <location>
        <begin position="164"/>
        <end position="186"/>
    </location>
</feature>
<gene>
    <name evidence="2" type="ORF">Purlil1_13206</name>
</gene>
<reference evidence="2 3" key="1">
    <citation type="journal article" date="2024" name="Microbiol. Resour. Announc.">
        <title>Genome annotations for the ascomycete fungi Trichoderma harzianum, Trichoderma aggressivum, and Purpureocillium lilacinum.</title>
        <authorList>
            <person name="Beijen E.P.W."/>
            <person name="Ohm R.A."/>
        </authorList>
    </citation>
    <scope>NUCLEOTIDE SEQUENCE [LARGE SCALE GENOMIC DNA]</scope>
    <source>
        <strain evidence="2 3">CBS 150709</strain>
    </source>
</reference>
<keyword evidence="3" id="KW-1185">Reference proteome</keyword>
<feature type="region of interest" description="Disordered" evidence="1">
    <location>
        <begin position="334"/>
        <end position="410"/>
    </location>
</feature>
<proteinExistence type="predicted"/>
<sequence length="410" mass="45502">MFRSPHEDEQSSQPAAHDDGRALSYVFATRRKGWGVSLSVRSFVGMWFPHSCAGDVDWAFTKESIQRNNSNETIVQTRRIFTKKSASYLQKVRPNRSDASCRHVRALRLILFASWPRTLSANTPSTPVLNGVCNHTLWLAGRFSDSFTHFAGADLLRRLKPRPDDVASRQVPPLSQQHRPSEVSHDVACPPAVWMRRTERTGRKRAITLPYPIPKGVATSKSSVSVQVRHCRAVGSFTVATRHPMGSSSAAGEDRVQHASLLFRADTRRGVAKHARINRLPATFVTAGCQLREHAHATRSQRMHSPFRFDALPTERDVAQLSAAVERLKKFFPPATGRSSRESASVLLQHGAKPAATRNAAVSEIDVTRCTTERKSANGEEQTESTHRQGAGGRHDAGARRKKKQKTKAS</sequence>
<name>A0ABR0BER5_PURLI</name>
<evidence type="ECO:0000256" key="1">
    <source>
        <dbReference type="SAM" id="MobiDB-lite"/>
    </source>
</evidence>
<evidence type="ECO:0000313" key="3">
    <source>
        <dbReference type="Proteomes" id="UP001287286"/>
    </source>
</evidence>
<organism evidence="2 3">
    <name type="scientific">Purpureocillium lilacinum</name>
    <name type="common">Paecilomyces lilacinus</name>
    <dbReference type="NCBI Taxonomy" id="33203"/>
    <lineage>
        <taxon>Eukaryota</taxon>
        <taxon>Fungi</taxon>
        <taxon>Dikarya</taxon>
        <taxon>Ascomycota</taxon>
        <taxon>Pezizomycotina</taxon>
        <taxon>Sordariomycetes</taxon>
        <taxon>Hypocreomycetidae</taxon>
        <taxon>Hypocreales</taxon>
        <taxon>Ophiocordycipitaceae</taxon>
        <taxon>Purpureocillium</taxon>
    </lineage>
</organism>
<comment type="caution">
    <text evidence="2">The sequence shown here is derived from an EMBL/GenBank/DDBJ whole genome shotgun (WGS) entry which is preliminary data.</text>
</comment>